<protein>
    <submittedName>
        <fullName evidence="2">Uncharacterized protein</fullName>
    </submittedName>
</protein>
<dbReference type="RefSeq" id="XP_037200099.1">
    <property type="nucleotide sequence ID" value="XM_037345950.1"/>
</dbReference>
<feature type="region of interest" description="Disordered" evidence="1">
    <location>
        <begin position="322"/>
        <end position="367"/>
    </location>
</feature>
<organism evidence="2 3">
    <name type="scientific">Fusarium tjaetaba</name>
    <dbReference type="NCBI Taxonomy" id="1567544"/>
    <lineage>
        <taxon>Eukaryota</taxon>
        <taxon>Fungi</taxon>
        <taxon>Dikarya</taxon>
        <taxon>Ascomycota</taxon>
        <taxon>Pezizomycotina</taxon>
        <taxon>Sordariomycetes</taxon>
        <taxon>Hypocreomycetidae</taxon>
        <taxon>Hypocreales</taxon>
        <taxon>Nectriaceae</taxon>
        <taxon>Fusarium</taxon>
        <taxon>Fusarium fujikuroi species complex</taxon>
    </lineage>
</organism>
<reference evidence="2 3" key="1">
    <citation type="submission" date="2020-05" db="EMBL/GenBank/DDBJ databases">
        <title>Identification and distribution of gene clusters putatively required for synthesis of sphingolipid metabolism inhibitors in phylogenetically diverse species of the filamentous fungus Fusarium.</title>
        <authorList>
            <person name="Kim H.-S."/>
            <person name="Busman M."/>
            <person name="Brown D.W."/>
            <person name="Divon H."/>
            <person name="Uhlig S."/>
            <person name="Proctor R.H."/>
        </authorList>
    </citation>
    <scope>NUCLEOTIDE SEQUENCE [LARGE SCALE GENOMIC DNA]</scope>
    <source>
        <strain evidence="2 3">NRRL 66243</strain>
    </source>
</reference>
<accession>A0A8H5QLT0</accession>
<name>A0A8H5QLT0_9HYPO</name>
<feature type="compositionally biased region" description="Acidic residues" evidence="1">
    <location>
        <begin position="328"/>
        <end position="338"/>
    </location>
</feature>
<keyword evidence="3" id="KW-1185">Reference proteome</keyword>
<gene>
    <name evidence="2" type="ORF">FTJAE_12865</name>
</gene>
<feature type="compositionally biased region" description="Acidic residues" evidence="1">
    <location>
        <begin position="351"/>
        <end position="367"/>
    </location>
</feature>
<dbReference type="AlphaFoldDB" id="A0A8H5QLT0"/>
<dbReference type="OrthoDB" id="3204049at2759"/>
<proteinExistence type="predicted"/>
<dbReference type="GeneID" id="59298220"/>
<sequence>MAHNSDRLPWDALASMLELRRSNPCQHDAYNLHALIRPSSRAKLTNFVDIFMQSVAEDAVQRRKQYPEEYEVPDGVEVIISDEAATKIESTVRRWHPESYWPDGDGEVDPETFKQPASKELCPHTNESDSCGCVLPYKERKMSAFQRPQVQNDCFKFDIENLESFRNLRVVQSLILHGEMDPVLRSCAYEECQLASWWEHRECYCKQQTFGWRSICEHAIRMYIILNVLHQFPEIWDIDGSRVGDYRNLAVYQQAVRSSTVTGDGNGSRDEIAKFSHRDFLGIEEDQFSWIPEPHDVPRWKHIMKFDANGFEMYQKGLDAFSEPWSSDSDDSDDESDDASSIKSGNKPSADNEDDSSDETEEKDPEEVENMFYELEFNPLGLMSYDEFLNFEKLMDYQPSEADISHVRWMLCQKGLPVEISDCVLEFADYAPKGSLPVPGQPLHPQCRQELDRYLEHCWQLIVRCYMLGHELDGKDGMDIERIIRAQPHISLTDCVKYSEQVQILGKDTTKALVRSALEKLDIPPALKRMMMRKIAYSGFAALILAYMPHVQIVDCTMGDRTFILPWLLSASPEAGRPLRWLERDFRADFSVVKKPKEYDFSDEEDYVIDYEKEFSWEEYHQKGSSKGAIERAWTIEPLLLNSRLKILRTLGTAWYGDAFTNFVWPEHKNYNLEYFDLMESYIDAEGLKTILTRCPKLKGISIRLPDEERDTPIMYDDLGGDVDQEDCALNFNDFGDVLRKHGQNLEGFDFNTFFFESYSTYNRERGPGEGTIGSIRELRSLRHLGAGKEALIGDTEPLSRLSEVLPESIEILHLYCSKIWETQDWVQSERELQNQDVYRLLLDCMPNLHEIRVERCKTGFNGTYNYGSYSDLDDNYGSYPDLNAVTAASTAAAEDAEDDASCFSGTDSDGLYIGQFGPEEFMYSKEAEWPPELHVAGWTVNIVEEGLYNIRGRSACPFRVVTLTRKS</sequence>
<dbReference type="EMBL" id="JAAQRI010000367">
    <property type="protein sequence ID" value="KAF5616873.1"/>
    <property type="molecule type" value="Genomic_DNA"/>
</dbReference>
<dbReference type="Proteomes" id="UP000530670">
    <property type="component" value="Unassembled WGS sequence"/>
</dbReference>
<evidence type="ECO:0000313" key="2">
    <source>
        <dbReference type="EMBL" id="KAF5616873.1"/>
    </source>
</evidence>
<comment type="caution">
    <text evidence="2">The sequence shown here is derived from an EMBL/GenBank/DDBJ whole genome shotgun (WGS) entry which is preliminary data.</text>
</comment>
<evidence type="ECO:0000313" key="3">
    <source>
        <dbReference type="Proteomes" id="UP000530670"/>
    </source>
</evidence>
<evidence type="ECO:0000256" key="1">
    <source>
        <dbReference type="SAM" id="MobiDB-lite"/>
    </source>
</evidence>